<dbReference type="Pfam" id="PF13362">
    <property type="entry name" value="Toprim_3"/>
    <property type="match status" value="1"/>
</dbReference>
<dbReference type="CDD" id="cd01029">
    <property type="entry name" value="TOPRIM_primases"/>
    <property type="match status" value="1"/>
</dbReference>
<feature type="domain" description="Toprim" evidence="2">
    <location>
        <begin position="191"/>
        <end position="292"/>
    </location>
</feature>
<dbReference type="InterPro" id="IPR006171">
    <property type="entry name" value="TOPRIM_dom"/>
</dbReference>
<dbReference type="Pfam" id="PF13148">
    <property type="entry name" value="DUF3987"/>
    <property type="match status" value="1"/>
</dbReference>
<gene>
    <name evidence="3" type="ordered locus">Nmul_A0931</name>
    <name evidence="4" type="ORF">SAMN05216403_102101</name>
</gene>
<dbReference type="EMBL" id="CP000103">
    <property type="protein sequence ID" value="ABB74234.1"/>
    <property type="molecule type" value="Genomic_DNA"/>
</dbReference>
<keyword evidence="4" id="KW-0347">Helicase</keyword>
<keyword evidence="4" id="KW-0067">ATP-binding</keyword>
<keyword evidence="1" id="KW-0175">Coiled coil</keyword>
<evidence type="ECO:0000313" key="4">
    <source>
        <dbReference type="EMBL" id="SEF48264.1"/>
    </source>
</evidence>
<keyword evidence="5" id="KW-1185">Reference proteome</keyword>
<feature type="coiled-coil region" evidence="1">
    <location>
        <begin position="83"/>
        <end position="110"/>
    </location>
</feature>
<sequence>MIRTFLPPDLVEFMHRHQYRPEPLKLSGSGFLRFPLGNEANGNTSGYAKLFPDGNSAVFGDFKSGTQIIWNAKDEKSLSPPERRAREEALKKAREEIAEERRQLQVAAARRAAEIYAGAKEARTDHSYLLRKCIKPCGGIRQHDNQLLVPVYVADKLTSLQFIEEDGTKRFLSGGEISGGCCVLGDPADVICIAEGYATGCSIHEATGHAVAVAFNAGNLTLVVQTMRQRFKEATLIVCSDNDQWTEGNPGLTKATEAALTVGGLLAVPDFAERDMSTRPTDFNDLHVLSGKGMVNQAIAAARKVGDPPRPVSDPQLTPHLMSHQALVPAGDQVGLDGLPINLRSQTDTEAATDAETSEIAKTIEVSRTFKSGKWEQPEAIKQEDALLAGECDAPLAPPKMPEIGFPPLIHDIVEVACANSEAHWVAVAANAVAYFSAMTGRALFQSIGDAVIHCRPFPLIVGKSGKARKGTAESTVRKIFRRANALINEQREVEESLRCHTGGLSTGEGIAWAIRDPIEADEKGRGGDPGVTDKRLLAIESEFDNVLSQLRRDNNTLSATIRNLFDGRDIEPLTKTNPTRATRPHVSILGHITSHELREKATANDVANGLLNRFMILHVYRPKLVALPLPTPEAKIEELAQRVTDAIMGVTHGNLHDDNLYEVTFSDAARDLWVEQYETITRDREGKAGSLLARSEMYARMLAMVFAAMDKRLIIEPRDLHAAIAWVEYWNSSVTYVFNCRDDESGLDPFEAEVLVIVTRNPGITLTNLRKHWPNSRRKQVDNALKTLLNLAPPLIEQEQEQTGGRPATRYFPYEKK</sequence>
<reference evidence="4 6" key="4">
    <citation type="submission" date="2016-10" db="EMBL/GenBank/DDBJ databases">
        <authorList>
            <person name="de Groot N.N."/>
        </authorList>
    </citation>
    <scope>NUCLEOTIDE SEQUENCE [LARGE SCALE GENOMIC DNA]</scope>
    <source>
        <strain evidence="4 6">Nl13</strain>
    </source>
</reference>
<dbReference type="GO" id="GO:0004386">
    <property type="term" value="F:helicase activity"/>
    <property type="evidence" value="ECO:0007669"/>
    <property type="project" value="UniProtKB-KW"/>
</dbReference>
<dbReference type="InterPro" id="IPR025048">
    <property type="entry name" value="DUF3987"/>
</dbReference>
<dbReference type="KEGG" id="nmu:Nmul_A0931"/>
<reference evidence="3" key="2">
    <citation type="submission" date="2005-08" db="EMBL/GenBank/DDBJ databases">
        <title>Complete sequence of Chromosome 1 of Nitrosospira multiformis ATCC 25196.</title>
        <authorList>
            <consortium name="US DOE Joint Genome Institute"/>
            <person name="Copeland A."/>
            <person name="Lucas S."/>
            <person name="Lapidus A."/>
            <person name="Barry K."/>
            <person name="Detter J.C."/>
            <person name="Glavina T."/>
            <person name="Hammon N."/>
            <person name="Israni S."/>
            <person name="Pitluck S."/>
            <person name="Chain P."/>
            <person name="Malfatti S."/>
            <person name="Shin M."/>
            <person name="Vergez L."/>
            <person name="Schmutz J."/>
            <person name="Larimer F."/>
            <person name="Land M."/>
            <person name="Hauser L."/>
            <person name="Kyrpides N."/>
            <person name="Lykidis A."/>
            <person name="Richardson P."/>
        </authorList>
    </citation>
    <scope>NUCLEOTIDE SEQUENCE</scope>
    <source>
        <strain evidence="3">ATCC 25196</strain>
    </source>
</reference>
<protein>
    <submittedName>
        <fullName evidence="4">Putative DNA primase/helicase</fullName>
    </submittedName>
</protein>
<dbReference type="AlphaFoldDB" id="Q2YAI7"/>
<dbReference type="HOGENOM" id="CLU_345406_0_0_4"/>
<name>Q2YAI7_NITMU</name>
<dbReference type="RefSeq" id="WP_011380279.1">
    <property type="nucleotide sequence ID" value="NC_007614.1"/>
</dbReference>
<evidence type="ECO:0000259" key="2">
    <source>
        <dbReference type="Pfam" id="PF13362"/>
    </source>
</evidence>
<evidence type="ECO:0000313" key="5">
    <source>
        <dbReference type="Proteomes" id="UP000002718"/>
    </source>
</evidence>
<dbReference type="EMBL" id="FNVK01000002">
    <property type="protein sequence ID" value="SEF48264.1"/>
    <property type="molecule type" value="Genomic_DNA"/>
</dbReference>
<reference evidence="3 5" key="3">
    <citation type="journal article" date="2008" name="Appl. Environ. Microbiol.">
        <title>Complete genome sequence of Nitrosospira multiformis, an ammonia-oxidizing bacterium from the soil environment.</title>
        <authorList>
            <person name="Norton J.M."/>
            <person name="Klotz M.G."/>
            <person name="Stein L.Y."/>
            <person name="Arp D.J."/>
            <person name="Bottomley P.J."/>
            <person name="Chain P.S."/>
            <person name="Hauser L.J."/>
            <person name="Land M.L."/>
            <person name="Larimer F.W."/>
            <person name="Shin M.W."/>
            <person name="Starkenburg S.R."/>
        </authorList>
    </citation>
    <scope>NUCLEOTIDE SEQUENCE [LARGE SCALE GENOMIC DNA]</scope>
    <source>
        <strain evidence="3">ATCC 25196</strain>
        <strain evidence="5">ATCC 25196 / NCIMB 11849 / C 71</strain>
    </source>
</reference>
<evidence type="ECO:0000313" key="3">
    <source>
        <dbReference type="EMBL" id="ABB74234.1"/>
    </source>
</evidence>
<keyword evidence="4" id="KW-0378">Hydrolase</keyword>
<evidence type="ECO:0000313" key="6">
    <source>
        <dbReference type="Proteomes" id="UP000236751"/>
    </source>
</evidence>
<dbReference type="eggNOG" id="COG4643">
    <property type="taxonomic scope" value="Bacteria"/>
</dbReference>
<dbReference type="OrthoDB" id="110640at2"/>
<dbReference type="InterPro" id="IPR034154">
    <property type="entry name" value="TOPRIM_DnaG/twinkle"/>
</dbReference>
<proteinExistence type="predicted"/>
<dbReference type="Proteomes" id="UP000236751">
    <property type="component" value="Unassembled WGS sequence"/>
</dbReference>
<reference evidence="5" key="1">
    <citation type="submission" date="2005-08" db="EMBL/GenBank/DDBJ databases">
        <title>Complete sequence of chromosome 1 of Nitrosospira multiformis ATCC 25196.</title>
        <authorList>
            <person name="Copeland A."/>
            <person name="Lucas S."/>
            <person name="Lapidus A."/>
            <person name="Barry K."/>
            <person name="Detter J.C."/>
            <person name="Glavina T."/>
            <person name="Hammon N."/>
            <person name="Israni S."/>
            <person name="Pitluck S."/>
            <person name="Chain P."/>
            <person name="Malfatti S."/>
            <person name="Shin M."/>
            <person name="Vergez L."/>
            <person name="Schmutz J."/>
            <person name="Larimer F."/>
            <person name="Land M."/>
            <person name="Hauser L."/>
            <person name="Kyrpides N."/>
            <person name="Lykidis A."/>
            <person name="Richardson P."/>
        </authorList>
    </citation>
    <scope>NUCLEOTIDE SEQUENCE [LARGE SCALE GENOMIC DNA]</scope>
    <source>
        <strain evidence="5">ATCC 25196 / NCIMB 11849 / C 71</strain>
    </source>
</reference>
<organism evidence="3 5">
    <name type="scientific">Nitrosospira multiformis (strain ATCC 25196 / NCIMB 11849 / C 71)</name>
    <dbReference type="NCBI Taxonomy" id="323848"/>
    <lineage>
        <taxon>Bacteria</taxon>
        <taxon>Pseudomonadati</taxon>
        <taxon>Pseudomonadota</taxon>
        <taxon>Betaproteobacteria</taxon>
        <taxon>Nitrosomonadales</taxon>
        <taxon>Nitrosomonadaceae</taxon>
        <taxon>Nitrosospira</taxon>
    </lineage>
</organism>
<accession>Q2YAI7</accession>
<evidence type="ECO:0000256" key="1">
    <source>
        <dbReference type="SAM" id="Coils"/>
    </source>
</evidence>
<keyword evidence="4" id="KW-0547">Nucleotide-binding</keyword>
<dbReference type="STRING" id="323848.Nmul_A0931"/>
<dbReference type="Proteomes" id="UP000002718">
    <property type="component" value="Chromosome"/>
</dbReference>